<gene>
    <name evidence="3" type="ORF">Clacol_000837</name>
</gene>
<dbReference type="Gene3D" id="2.60.120.260">
    <property type="entry name" value="Galactose-binding domain-like"/>
    <property type="match status" value="2"/>
</dbReference>
<comment type="caution">
    <text evidence="3">The sequence shown here is derived from an EMBL/GenBank/DDBJ whole genome shotgun (WGS) entry which is preliminary data.</text>
</comment>
<organism evidence="3 4">
    <name type="scientific">Clathrus columnatus</name>
    <dbReference type="NCBI Taxonomy" id="1419009"/>
    <lineage>
        <taxon>Eukaryota</taxon>
        <taxon>Fungi</taxon>
        <taxon>Dikarya</taxon>
        <taxon>Basidiomycota</taxon>
        <taxon>Agaricomycotina</taxon>
        <taxon>Agaricomycetes</taxon>
        <taxon>Phallomycetidae</taxon>
        <taxon>Phallales</taxon>
        <taxon>Clathraceae</taxon>
        <taxon>Clathrus</taxon>
    </lineage>
</organism>
<feature type="compositionally biased region" description="Low complexity" evidence="1">
    <location>
        <begin position="377"/>
        <end position="394"/>
    </location>
</feature>
<keyword evidence="4" id="KW-1185">Reference proteome</keyword>
<feature type="transmembrane region" description="Helical" evidence="2">
    <location>
        <begin position="261"/>
        <end position="283"/>
    </location>
</feature>
<dbReference type="EMBL" id="BPWL01000001">
    <property type="protein sequence ID" value="GJJ06643.1"/>
    <property type="molecule type" value="Genomic_DNA"/>
</dbReference>
<evidence type="ECO:0008006" key="5">
    <source>
        <dbReference type="Google" id="ProtNLM"/>
    </source>
</evidence>
<protein>
    <recommendedName>
        <fullName evidence="5">Transmembrane protein</fullName>
    </recommendedName>
</protein>
<evidence type="ECO:0000256" key="1">
    <source>
        <dbReference type="SAM" id="MobiDB-lite"/>
    </source>
</evidence>
<evidence type="ECO:0000313" key="4">
    <source>
        <dbReference type="Proteomes" id="UP001050691"/>
    </source>
</evidence>
<evidence type="ECO:0000313" key="3">
    <source>
        <dbReference type="EMBL" id="GJJ06643.1"/>
    </source>
</evidence>
<sequence>MTHDAGATATLNFVGTGFSVFGARRDTHGNYSVQIDQELFIETGFHSTSEFNISLFEDYGLNYGDHTITITNMPASNRSVFDLDSIVIERELGPPGHNGTIFVTEIDDTASSITYKGEWTQVPSTTAFEDTLHLTTQASAQVTVSFQGSTIELYGRYANAPFVAILDTEPPISLAGPEIDLAPLQQHPQTLLYLMDGLNENQIHTVTLTNLQSNVNRPFFFDYAIVRSSQQYSNTTKGADSSGFSITSSVSMSSASSSSSIIGGVVGGVLGFLFLCFVGFLLFRRYNRGNFFRRLSQYGHEIMPYIIPDLSQRQQNTQQVPCTGATPDLEKISNPSVQAPPAVHYVTPYGISPYGTLYSSSLSPSVQHQSALSGPASLQRSNTTTTSSSSTQLTGKGGPDGHTLTLVNATHITSIPESFPVHEEDAGHRVTVTLPPAYNSVWPSDMNRHQSPT</sequence>
<reference evidence="3" key="1">
    <citation type="submission" date="2021-10" db="EMBL/GenBank/DDBJ databases">
        <title>De novo Genome Assembly of Clathrus columnatus (Basidiomycota, Fungi) Using Illumina and Nanopore Sequence Data.</title>
        <authorList>
            <person name="Ogiso-Tanaka E."/>
            <person name="Itagaki H."/>
            <person name="Hosoya T."/>
            <person name="Hosaka K."/>
        </authorList>
    </citation>
    <scope>NUCLEOTIDE SEQUENCE</scope>
    <source>
        <strain evidence="3">MO-923</strain>
    </source>
</reference>
<dbReference type="AlphaFoldDB" id="A0AAV5A1X6"/>
<name>A0AAV5A1X6_9AGAM</name>
<feature type="region of interest" description="Disordered" evidence="1">
    <location>
        <begin position="369"/>
        <end position="404"/>
    </location>
</feature>
<evidence type="ECO:0000256" key="2">
    <source>
        <dbReference type="SAM" id="Phobius"/>
    </source>
</evidence>
<keyword evidence="2" id="KW-0812">Transmembrane</keyword>
<keyword evidence="2" id="KW-0472">Membrane</keyword>
<proteinExistence type="predicted"/>
<keyword evidence="2" id="KW-1133">Transmembrane helix</keyword>
<dbReference type="Proteomes" id="UP001050691">
    <property type="component" value="Unassembled WGS sequence"/>
</dbReference>
<accession>A0AAV5A1X6</accession>